<dbReference type="RefSeq" id="WP_026427110.1">
    <property type="nucleotide sequence ID" value="NZ_CBCRWE010000066.1"/>
</dbReference>
<evidence type="ECO:0000313" key="2">
    <source>
        <dbReference type="Proteomes" id="UP000276899"/>
    </source>
</evidence>
<sequence>MIFKAVRETAPYPEHGVTTQREWAVIAPRQVRLADLTTTRATLDLRSLLDDDSTFYGDLFAHVVSYRGQLYLETGLHRALRAALQGRTAIHARILEINDDGVPHLAPAPPLPES</sequence>
<dbReference type="PIRSF" id="PIRSF006909">
    <property type="entry name" value="UCP006909"/>
    <property type="match status" value="1"/>
</dbReference>
<dbReference type="InterPro" id="IPR014447">
    <property type="entry name" value="VapB-like_prob"/>
</dbReference>
<name>A0A3S4U132_9ACTO</name>
<keyword evidence="2" id="KW-1185">Reference proteome</keyword>
<dbReference type="STRING" id="1278298.GCA_000428685_02125"/>
<evidence type="ECO:0008006" key="3">
    <source>
        <dbReference type="Google" id="ProtNLM"/>
    </source>
</evidence>
<organism evidence="1 2">
    <name type="scientific">Actinomyces slackii</name>
    <dbReference type="NCBI Taxonomy" id="52774"/>
    <lineage>
        <taxon>Bacteria</taxon>
        <taxon>Bacillati</taxon>
        <taxon>Actinomycetota</taxon>
        <taxon>Actinomycetes</taxon>
        <taxon>Actinomycetales</taxon>
        <taxon>Actinomycetaceae</taxon>
        <taxon>Actinomyces</taxon>
    </lineage>
</organism>
<dbReference type="Proteomes" id="UP000276899">
    <property type="component" value="Chromosome"/>
</dbReference>
<proteinExistence type="predicted"/>
<dbReference type="EMBL" id="LR134363">
    <property type="protein sequence ID" value="VEG73853.1"/>
    <property type="molecule type" value="Genomic_DNA"/>
</dbReference>
<protein>
    <recommendedName>
        <fullName evidence="3">Transcription regulator of the Arc/MetJ class</fullName>
    </recommendedName>
</protein>
<dbReference type="KEGG" id="asla:NCTC11923_00467"/>
<dbReference type="Pfam" id="PF23719">
    <property type="entry name" value="VapB"/>
    <property type="match status" value="1"/>
</dbReference>
<gene>
    <name evidence="1" type="ORF">NCTC11923_00467</name>
</gene>
<reference evidence="1 2" key="1">
    <citation type="submission" date="2018-12" db="EMBL/GenBank/DDBJ databases">
        <authorList>
            <consortium name="Pathogen Informatics"/>
        </authorList>
    </citation>
    <scope>NUCLEOTIDE SEQUENCE [LARGE SCALE GENOMIC DNA]</scope>
    <source>
        <strain evidence="1 2">NCTC11923</strain>
    </source>
</reference>
<evidence type="ECO:0000313" key="1">
    <source>
        <dbReference type="EMBL" id="VEG73853.1"/>
    </source>
</evidence>
<accession>A0A3S4U132</accession>
<dbReference type="AlphaFoldDB" id="A0A3S4U132"/>